<accession>A0A485KK07</accession>
<organism evidence="3 4">
    <name type="scientific">Aphanomyces stellatus</name>
    <dbReference type="NCBI Taxonomy" id="120398"/>
    <lineage>
        <taxon>Eukaryota</taxon>
        <taxon>Sar</taxon>
        <taxon>Stramenopiles</taxon>
        <taxon>Oomycota</taxon>
        <taxon>Saprolegniomycetes</taxon>
        <taxon>Saprolegniales</taxon>
        <taxon>Verrucalvaceae</taxon>
        <taxon>Aphanomyces</taxon>
    </lineage>
</organism>
<gene>
    <name evidence="3" type="primary">Aste57867_8352</name>
    <name evidence="2" type="ORF">As57867_008320</name>
    <name evidence="3" type="ORF">ASTE57867_8352</name>
</gene>
<name>A0A485KK07_9STRA</name>
<dbReference type="OrthoDB" id="417983at2759"/>
<dbReference type="AlphaFoldDB" id="A0A485KK07"/>
<reference evidence="2" key="2">
    <citation type="submission" date="2019-06" db="EMBL/GenBank/DDBJ databases">
        <title>Genomics analysis of Aphanomyces spp. identifies a new class of oomycete effector associated with host adaptation.</title>
        <authorList>
            <person name="Gaulin E."/>
        </authorList>
    </citation>
    <scope>NUCLEOTIDE SEQUENCE</scope>
    <source>
        <strain evidence="2">CBS 578.67</strain>
    </source>
</reference>
<dbReference type="Proteomes" id="UP000332933">
    <property type="component" value="Unassembled WGS sequence"/>
</dbReference>
<keyword evidence="4" id="KW-1185">Reference proteome</keyword>
<evidence type="ECO:0000313" key="3">
    <source>
        <dbReference type="EMBL" id="VFT85238.1"/>
    </source>
</evidence>
<reference evidence="3 4" key="1">
    <citation type="submission" date="2019-03" db="EMBL/GenBank/DDBJ databases">
        <authorList>
            <person name="Gaulin E."/>
            <person name="Dumas B."/>
        </authorList>
    </citation>
    <scope>NUCLEOTIDE SEQUENCE [LARGE SCALE GENOMIC DNA]</scope>
    <source>
        <strain evidence="3">CBS 568.67</strain>
    </source>
</reference>
<proteinExistence type="predicted"/>
<sequence>MNPSKEGKKKAMDPSRLNRYVDCPSTRNTDGKCRPSTHLGTIRRSWNGENCDITPFSRLEARGNVVLLENDNIHNTVLGTKPEFNPNVRIRCLETNIMEQAGPAQEGKHMMLTSPESVKNNTIISTAEVGYVRVASAGLQEGIMTPAQRRERLIFETTSERAHALMKRAEMKERRLTQLMQYQYPCGVLGLDGPNNPESQVFAASANRIQKQCEHELRQHRSREENLLRHTSIIPAIGYSYLEHEMAVKPPKVTKVCQEKTKIPGTYQDTHHRIFNETPPIWFPERAQHLRDEGHAGRPYDIVNNGRVEYFPPSIPEKQHPRQGHPSSTIYSIYKQKEH</sequence>
<feature type="region of interest" description="Disordered" evidence="1">
    <location>
        <begin position="312"/>
        <end position="339"/>
    </location>
</feature>
<evidence type="ECO:0000313" key="4">
    <source>
        <dbReference type="Proteomes" id="UP000332933"/>
    </source>
</evidence>
<evidence type="ECO:0000256" key="1">
    <source>
        <dbReference type="SAM" id="MobiDB-lite"/>
    </source>
</evidence>
<evidence type="ECO:0000313" key="2">
    <source>
        <dbReference type="EMBL" id="KAF0701129.1"/>
    </source>
</evidence>
<protein>
    <submittedName>
        <fullName evidence="3">Aste57867_8352 protein</fullName>
    </submittedName>
</protein>
<dbReference type="EMBL" id="CAADRA010005122">
    <property type="protein sequence ID" value="VFT85238.1"/>
    <property type="molecule type" value="Genomic_DNA"/>
</dbReference>
<dbReference type="EMBL" id="VJMH01005101">
    <property type="protein sequence ID" value="KAF0701129.1"/>
    <property type="molecule type" value="Genomic_DNA"/>
</dbReference>